<dbReference type="STRING" id="139420.A0A371DTG9"/>
<keyword evidence="3" id="KW-1185">Reference proteome</keyword>
<accession>A0A371DTG9</accession>
<reference evidence="2 3" key="1">
    <citation type="journal article" date="2018" name="Biotechnol. Biofuels">
        <title>Integrative visual omics of the white-rot fungus Polyporus brumalis exposes the biotechnological potential of its oxidative enzymes for delignifying raw plant biomass.</title>
        <authorList>
            <person name="Miyauchi S."/>
            <person name="Rancon A."/>
            <person name="Drula E."/>
            <person name="Hage H."/>
            <person name="Chaduli D."/>
            <person name="Favel A."/>
            <person name="Grisel S."/>
            <person name="Henrissat B."/>
            <person name="Herpoel-Gimbert I."/>
            <person name="Ruiz-Duenas F.J."/>
            <person name="Chevret D."/>
            <person name="Hainaut M."/>
            <person name="Lin J."/>
            <person name="Wang M."/>
            <person name="Pangilinan J."/>
            <person name="Lipzen A."/>
            <person name="Lesage-Meessen L."/>
            <person name="Navarro D."/>
            <person name="Riley R."/>
            <person name="Grigoriev I.V."/>
            <person name="Zhou S."/>
            <person name="Raouche S."/>
            <person name="Rosso M.N."/>
        </authorList>
    </citation>
    <scope>NUCLEOTIDE SEQUENCE [LARGE SCALE GENOMIC DNA]</scope>
    <source>
        <strain evidence="2 3">BRFM 1820</strain>
    </source>
</reference>
<evidence type="ECO:0000313" key="2">
    <source>
        <dbReference type="EMBL" id="RDX55840.1"/>
    </source>
</evidence>
<organism evidence="2 3">
    <name type="scientific">Lentinus brumalis</name>
    <dbReference type="NCBI Taxonomy" id="2498619"/>
    <lineage>
        <taxon>Eukaryota</taxon>
        <taxon>Fungi</taxon>
        <taxon>Dikarya</taxon>
        <taxon>Basidiomycota</taxon>
        <taxon>Agaricomycotina</taxon>
        <taxon>Agaricomycetes</taxon>
        <taxon>Polyporales</taxon>
        <taxon>Polyporaceae</taxon>
        <taxon>Lentinus</taxon>
    </lineage>
</organism>
<dbReference type="OrthoDB" id="3236755at2759"/>
<dbReference type="AlphaFoldDB" id="A0A371DTG9"/>
<feature type="region of interest" description="Disordered" evidence="1">
    <location>
        <begin position="104"/>
        <end position="140"/>
    </location>
</feature>
<protein>
    <submittedName>
        <fullName evidence="2">Uncharacterized protein</fullName>
    </submittedName>
</protein>
<sequence>MALYQDLTKPAAKGPGGRPACVLLDQVTVYTRLVASNKLVYRCLGAPMGCTKNYPVNRDKDRVLKHASTCQYLPQELRQAVNSSQAQQAPSVLVEKLAANPSAVASSRRDGRIEVFLGPQKPSGTPASQPTPGDASQPSVQEIAKKEGKKQLRVKLDSAIVNLICVGGIPPRVADLDEWKTAWTTANSAYQPASRSTIEDVHIPSEASAVDEKQLDFLRTQSNLTISFDGGTLKSTQANTTIHVITEDRRVFFFDGIDSTGFSHTGDYYYECLVNVCAHPQRSDCRCHSLSQL</sequence>
<feature type="compositionally biased region" description="Polar residues" evidence="1">
    <location>
        <begin position="122"/>
        <end position="140"/>
    </location>
</feature>
<dbReference type="EMBL" id="KZ857381">
    <property type="protein sequence ID" value="RDX55840.1"/>
    <property type="molecule type" value="Genomic_DNA"/>
</dbReference>
<proteinExistence type="predicted"/>
<dbReference type="Proteomes" id="UP000256964">
    <property type="component" value="Unassembled WGS sequence"/>
</dbReference>
<evidence type="ECO:0000256" key="1">
    <source>
        <dbReference type="SAM" id="MobiDB-lite"/>
    </source>
</evidence>
<evidence type="ECO:0000313" key="3">
    <source>
        <dbReference type="Proteomes" id="UP000256964"/>
    </source>
</evidence>
<name>A0A371DTG9_9APHY</name>
<gene>
    <name evidence="2" type="ORF">OH76DRAFT_574020</name>
</gene>